<dbReference type="AlphaFoldDB" id="A0AAV7SPS9"/>
<feature type="compositionally biased region" description="Basic residues" evidence="1">
    <location>
        <begin position="81"/>
        <end position="92"/>
    </location>
</feature>
<comment type="caution">
    <text evidence="2">The sequence shown here is derived from an EMBL/GenBank/DDBJ whole genome shotgun (WGS) entry which is preliminary data.</text>
</comment>
<reference evidence="2" key="1">
    <citation type="journal article" date="2022" name="bioRxiv">
        <title>Sequencing and chromosome-scale assembly of the giantPleurodeles waltlgenome.</title>
        <authorList>
            <person name="Brown T."/>
            <person name="Elewa A."/>
            <person name="Iarovenko S."/>
            <person name="Subramanian E."/>
            <person name="Araus A.J."/>
            <person name="Petzold A."/>
            <person name="Susuki M."/>
            <person name="Suzuki K.-i.T."/>
            <person name="Hayashi T."/>
            <person name="Toyoda A."/>
            <person name="Oliveira C."/>
            <person name="Osipova E."/>
            <person name="Leigh N.D."/>
            <person name="Simon A."/>
            <person name="Yun M.H."/>
        </authorList>
    </citation>
    <scope>NUCLEOTIDE SEQUENCE</scope>
    <source>
        <strain evidence="2">20211129_DDA</strain>
        <tissue evidence="2">Liver</tissue>
    </source>
</reference>
<gene>
    <name evidence="2" type="ORF">NDU88_006504</name>
</gene>
<dbReference type="EMBL" id="JANPWB010000008">
    <property type="protein sequence ID" value="KAJ1166094.1"/>
    <property type="molecule type" value="Genomic_DNA"/>
</dbReference>
<protein>
    <submittedName>
        <fullName evidence="2">Uncharacterized protein</fullName>
    </submittedName>
</protein>
<sequence>MLQAGLHRSTCPIKARDILGPRQLGNVGQARDAVFEGSCGCCMRGQGTPLLSSLLTPAYSTRESQLEFMDDREGGGQTPQRAKKTRKLRKRPSALRAIRSALAFGKDELGHDTAEGGPMSP</sequence>
<evidence type="ECO:0000256" key="1">
    <source>
        <dbReference type="SAM" id="MobiDB-lite"/>
    </source>
</evidence>
<dbReference type="Proteomes" id="UP001066276">
    <property type="component" value="Chromosome 4_2"/>
</dbReference>
<organism evidence="2 3">
    <name type="scientific">Pleurodeles waltl</name>
    <name type="common">Iberian ribbed newt</name>
    <dbReference type="NCBI Taxonomy" id="8319"/>
    <lineage>
        <taxon>Eukaryota</taxon>
        <taxon>Metazoa</taxon>
        <taxon>Chordata</taxon>
        <taxon>Craniata</taxon>
        <taxon>Vertebrata</taxon>
        <taxon>Euteleostomi</taxon>
        <taxon>Amphibia</taxon>
        <taxon>Batrachia</taxon>
        <taxon>Caudata</taxon>
        <taxon>Salamandroidea</taxon>
        <taxon>Salamandridae</taxon>
        <taxon>Pleurodelinae</taxon>
        <taxon>Pleurodeles</taxon>
    </lineage>
</organism>
<keyword evidence="3" id="KW-1185">Reference proteome</keyword>
<evidence type="ECO:0000313" key="2">
    <source>
        <dbReference type="EMBL" id="KAJ1166094.1"/>
    </source>
</evidence>
<proteinExistence type="predicted"/>
<feature type="region of interest" description="Disordered" evidence="1">
    <location>
        <begin position="68"/>
        <end position="92"/>
    </location>
</feature>
<name>A0AAV7SPS9_PLEWA</name>
<evidence type="ECO:0000313" key="3">
    <source>
        <dbReference type="Proteomes" id="UP001066276"/>
    </source>
</evidence>
<accession>A0AAV7SPS9</accession>